<evidence type="ECO:0000313" key="2">
    <source>
        <dbReference type="Proteomes" id="UP000006514"/>
    </source>
</evidence>
<dbReference type="InterPro" id="IPR032675">
    <property type="entry name" value="LRR_dom_sf"/>
</dbReference>
<dbReference type="Gene3D" id="3.80.10.10">
    <property type="entry name" value="Ribonuclease Inhibitor"/>
    <property type="match status" value="1"/>
</dbReference>
<protein>
    <recommendedName>
        <fullName evidence="3">F-box domain-containing protein</fullName>
    </recommendedName>
</protein>
<name>J0WRD2_AURST</name>
<organism evidence="1 2">
    <name type="scientific">Auricularia subglabra (strain TFB-10046 / SS5)</name>
    <name type="common">White-rot fungus</name>
    <name type="synonym">Auricularia delicata (strain TFB10046)</name>
    <dbReference type="NCBI Taxonomy" id="717982"/>
    <lineage>
        <taxon>Eukaryota</taxon>
        <taxon>Fungi</taxon>
        <taxon>Dikarya</taxon>
        <taxon>Basidiomycota</taxon>
        <taxon>Agaricomycotina</taxon>
        <taxon>Agaricomycetes</taxon>
        <taxon>Auriculariales</taxon>
        <taxon>Auriculariaceae</taxon>
        <taxon>Auricularia</taxon>
    </lineage>
</organism>
<reference evidence="2" key="1">
    <citation type="journal article" date="2012" name="Science">
        <title>The Paleozoic origin of enzymatic lignin decomposition reconstructed from 31 fungal genomes.</title>
        <authorList>
            <person name="Floudas D."/>
            <person name="Binder M."/>
            <person name="Riley R."/>
            <person name="Barry K."/>
            <person name="Blanchette R.A."/>
            <person name="Henrissat B."/>
            <person name="Martinez A.T."/>
            <person name="Otillar R."/>
            <person name="Spatafora J.W."/>
            <person name="Yadav J.S."/>
            <person name="Aerts A."/>
            <person name="Benoit I."/>
            <person name="Boyd A."/>
            <person name="Carlson A."/>
            <person name="Copeland A."/>
            <person name="Coutinho P.M."/>
            <person name="de Vries R.P."/>
            <person name="Ferreira P."/>
            <person name="Findley K."/>
            <person name="Foster B."/>
            <person name="Gaskell J."/>
            <person name="Glotzer D."/>
            <person name="Gorecki P."/>
            <person name="Heitman J."/>
            <person name="Hesse C."/>
            <person name="Hori C."/>
            <person name="Igarashi K."/>
            <person name="Jurgens J.A."/>
            <person name="Kallen N."/>
            <person name="Kersten P."/>
            <person name="Kohler A."/>
            <person name="Kuees U."/>
            <person name="Kumar T.K.A."/>
            <person name="Kuo A."/>
            <person name="LaButti K."/>
            <person name="Larrondo L.F."/>
            <person name="Lindquist E."/>
            <person name="Ling A."/>
            <person name="Lombard V."/>
            <person name="Lucas S."/>
            <person name="Lundell T."/>
            <person name="Martin R."/>
            <person name="McLaughlin D.J."/>
            <person name="Morgenstern I."/>
            <person name="Morin E."/>
            <person name="Murat C."/>
            <person name="Nagy L.G."/>
            <person name="Nolan M."/>
            <person name="Ohm R.A."/>
            <person name="Patyshakuliyeva A."/>
            <person name="Rokas A."/>
            <person name="Ruiz-Duenas F.J."/>
            <person name="Sabat G."/>
            <person name="Salamov A."/>
            <person name="Samejima M."/>
            <person name="Schmutz J."/>
            <person name="Slot J.C."/>
            <person name="St John F."/>
            <person name="Stenlid J."/>
            <person name="Sun H."/>
            <person name="Sun S."/>
            <person name="Syed K."/>
            <person name="Tsang A."/>
            <person name="Wiebenga A."/>
            <person name="Young D."/>
            <person name="Pisabarro A."/>
            <person name="Eastwood D.C."/>
            <person name="Martin F."/>
            <person name="Cullen D."/>
            <person name="Grigoriev I.V."/>
            <person name="Hibbett D.S."/>
        </authorList>
    </citation>
    <scope>NUCLEOTIDE SEQUENCE [LARGE SCALE GENOMIC DNA]</scope>
    <source>
        <strain evidence="2">TFB10046</strain>
    </source>
</reference>
<dbReference type="Proteomes" id="UP000006514">
    <property type="component" value="Unassembled WGS sequence"/>
</dbReference>
<accession>J0WRD2</accession>
<gene>
    <name evidence="1" type="ORF">AURDEDRAFT_175679</name>
</gene>
<dbReference type="KEGG" id="adl:AURDEDRAFT_175679"/>
<dbReference type="AlphaFoldDB" id="J0WRD2"/>
<evidence type="ECO:0000313" key="1">
    <source>
        <dbReference type="EMBL" id="EJD35255.1"/>
    </source>
</evidence>
<proteinExistence type="predicted"/>
<sequence length="330" mass="36643">MRSRAVPTTVHITVRAEGVIGSLKRSALRQLNLPGMGPSVRTMQLRRSEERNCPTLANGILLDLGQRCPNLRTLSMQNVLPESSSPQPRDDPDKPAFRSLVTLHVYPSRAQILRGSTEALLHLFLHMPCLLDLTLWGPADSPLFDCEDAKQITTMPTPPFRLEAFRYGGVISLSGAIQIILASSRTLRELELTARWAPAGAPEGALVAALVHVAPRLTHFYVLVRTESSSALFEPVFAALRHLHHLFIEAPSQALMGTTARLVSRAPERLPLHVIALQYAGDVSTHDEVDWARLVTDLPQFQRMRHLEWGPAPDTAAERQELIDRNRNSI</sequence>
<dbReference type="InParanoid" id="J0WRD2"/>
<evidence type="ECO:0008006" key="3">
    <source>
        <dbReference type="Google" id="ProtNLM"/>
    </source>
</evidence>
<dbReference type="EMBL" id="JH687897">
    <property type="protein sequence ID" value="EJD35255.1"/>
    <property type="molecule type" value="Genomic_DNA"/>
</dbReference>
<keyword evidence="2" id="KW-1185">Reference proteome</keyword>